<organism evidence="2 3">
    <name type="scientific">Pseudolabrys taiwanensis</name>
    <dbReference type="NCBI Taxonomy" id="331696"/>
    <lineage>
        <taxon>Bacteria</taxon>
        <taxon>Pseudomonadati</taxon>
        <taxon>Pseudomonadota</taxon>
        <taxon>Alphaproteobacteria</taxon>
        <taxon>Hyphomicrobiales</taxon>
        <taxon>Xanthobacteraceae</taxon>
        <taxon>Pseudolabrys</taxon>
    </lineage>
</organism>
<dbReference type="EMBL" id="CP031417">
    <property type="protein sequence ID" value="AXK80067.1"/>
    <property type="molecule type" value="Genomic_DNA"/>
</dbReference>
<dbReference type="AlphaFoldDB" id="A0A345ZT20"/>
<dbReference type="RefSeq" id="WP_115689362.1">
    <property type="nucleotide sequence ID" value="NZ_CP031417.1"/>
</dbReference>
<keyword evidence="1" id="KW-0812">Transmembrane</keyword>
<feature type="transmembrane region" description="Helical" evidence="1">
    <location>
        <begin position="125"/>
        <end position="145"/>
    </location>
</feature>
<evidence type="ECO:0000313" key="2">
    <source>
        <dbReference type="EMBL" id="AXK80067.1"/>
    </source>
</evidence>
<sequence length="147" mass="15860">MKYIQFLALVLTTLALVPAGAHLLELANKMELAETDYFIVQTIYRGWALLGTVTIAALLANLTLAIATRGQGPAFAFAVLAFVCMAASLAVFFAFTYPANVATENWTAIPAGWEALRWKWEMSHAAGALITFVAFCATALSVLSARR</sequence>
<proteinExistence type="predicted"/>
<gene>
    <name evidence="2" type="ORF">DW352_05790</name>
</gene>
<protein>
    <submittedName>
        <fullName evidence="2">DUF1772 domain-containing protein</fullName>
    </submittedName>
</protein>
<dbReference type="Proteomes" id="UP000254889">
    <property type="component" value="Chromosome"/>
</dbReference>
<reference evidence="2 3" key="1">
    <citation type="submission" date="2018-07" db="EMBL/GenBank/DDBJ databases">
        <authorList>
            <person name="Quirk P.G."/>
            <person name="Krulwich T.A."/>
        </authorList>
    </citation>
    <scope>NUCLEOTIDE SEQUENCE [LARGE SCALE GENOMIC DNA]</scope>
    <source>
        <strain evidence="2 3">CC-BB4</strain>
    </source>
</reference>
<evidence type="ECO:0000313" key="3">
    <source>
        <dbReference type="Proteomes" id="UP000254889"/>
    </source>
</evidence>
<keyword evidence="3" id="KW-1185">Reference proteome</keyword>
<dbReference type="OrthoDB" id="1453741at2"/>
<keyword evidence="1" id="KW-0472">Membrane</keyword>
<accession>A0A345ZT20</accession>
<feature type="transmembrane region" description="Helical" evidence="1">
    <location>
        <begin position="74"/>
        <end position="97"/>
    </location>
</feature>
<dbReference type="KEGG" id="ptaw:DW352_05790"/>
<evidence type="ECO:0000256" key="1">
    <source>
        <dbReference type="SAM" id="Phobius"/>
    </source>
</evidence>
<keyword evidence="1" id="KW-1133">Transmembrane helix</keyword>
<name>A0A345ZT20_9HYPH</name>
<feature type="transmembrane region" description="Helical" evidence="1">
    <location>
        <begin position="47"/>
        <end position="67"/>
    </location>
</feature>